<dbReference type="RefSeq" id="WP_220564451.1">
    <property type="nucleotide sequence ID" value="NZ_CP074133.1"/>
</dbReference>
<feature type="compositionally biased region" description="Pro residues" evidence="1">
    <location>
        <begin position="69"/>
        <end position="86"/>
    </location>
</feature>
<protein>
    <submittedName>
        <fullName evidence="2">Uncharacterized protein</fullName>
    </submittedName>
</protein>
<accession>A0ABX8BQ77</accession>
<name>A0ABX8BQ77_9ACTN</name>
<evidence type="ECO:0000313" key="3">
    <source>
        <dbReference type="Proteomes" id="UP000676079"/>
    </source>
</evidence>
<evidence type="ECO:0000256" key="1">
    <source>
        <dbReference type="SAM" id="MobiDB-lite"/>
    </source>
</evidence>
<organism evidence="2 3">
    <name type="scientific">Nocardiopsis changdeensis</name>
    <dbReference type="NCBI Taxonomy" id="2831969"/>
    <lineage>
        <taxon>Bacteria</taxon>
        <taxon>Bacillati</taxon>
        <taxon>Actinomycetota</taxon>
        <taxon>Actinomycetes</taxon>
        <taxon>Streptosporangiales</taxon>
        <taxon>Nocardiopsidaceae</taxon>
        <taxon>Nocardiopsis</taxon>
    </lineage>
</organism>
<dbReference type="Proteomes" id="UP000676079">
    <property type="component" value="Chromosome"/>
</dbReference>
<proteinExistence type="predicted"/>
<keyword evidence="3" id="KW-1185">Reference proteome</keyword>
<evidence type="ECO:0000313" key="2">
    <source>
        <dbReference type="EMBL" id="QUX23227.1"/>
    </source>
</evidence>
<reference evidence="2 3" key="1">
    <citation type="submission" date="2021-05" db="EMBL/GenBank/DDBJ databases">
        <title>Direct Submission.</title>
        <authorList>
            <person name="Li K."/>
            <person name="Gao J."/>
        </authorList>
    </citation>
    <scope>NUCLEOTIDE SEQUENCE [LARGE SCALE GENOMIC DNA]</scope>
    <source>
        <strain evidence="2 3">Mg02</strain>
    </source>
</reference>
<gene>
    <name evidence="2" type="ORF">KGD84_02165</name>
</gene>
<feature type="region of interest" description="Disordered" evidence="1">
    <location>
        <begin position="61"/>
        <end position="89"/>
    </location>
</feature>
<dbReference type="EMBL" id="CP074133">
    <property type="protein sequence ID" value="QUX23227.1"/>
    <property type="molecule type" value="Genomic_DNA"/>
</dbReference>
<sequence>MPDERILVLAAATLLVLAVQGVLHFSLVRSRVHLPEGTRLRDLPNPADGRRLVAEYESRLLERRSADPSPDPGPRTPPSPSRPPSPTARAWAGSWPWAALILLIGVCTLAGW</sequence>